<dbReference type="InterPro" id="IPR042099">
    <property type="entry name" value="ANL_N_sf"/>
</dbReference>
<dbReference type="AlphaFoldDB" id="A0A1T2XLS4"/>
<accession>A0A1T2XLS4</accession>
<dbReference type="EMBL" id="MSZX01000002">
    <property type="protein sequence ID" value="OPA80613.1"/>
    <property type="molecule type" value="Genomic_DNA"/>
</dbReference>
<dbReference type="InterPro" id="IPR020845">
    <property type="entry name" value="AMP-binding_CS"/>
</dbReference>
<dbReference type="SUPFAM" id="SSF56801">
    <property type="entry name" value="Acetyl-CoA synthetase-like"/>
    <property type="match status" value="1"/>
</dbReference>
<sequence>MDWFMKRSLQNGDRIAVQDGESGQGWTYAEMDVRASRIALFLRQQGVSLGDRVGLFAPNDVAYVDLLFACRKIGAIFVPFNWRLSVAELNGIITDCTPTCIFVHPALEETVSLLSLHGGTRVGLQDEAYQLALAEGESLADPVECHMSHAWMMIYTGGTTGKPKGVILSYESVLWNAVNTVISWNLTADEITPTYLPMFHTGGLNALSLPVLIAGGTVVIAKSFDAESVVKLLNQERCTIALMVPTMYHMLINSEAFEQSSFPTMHTFISGGAPCPQAVYEAFAHKKIAFKEGYGATESGPNNFVIDPKDSLRKSGSVGRPMMFTEVKLMRGLVEITEPHEVGEVVLYGKHLFQQYWKQPEATQEVLKNGWFYTGDLGKRDEEGFYYIVGRKKDMIITGGENVYPQEVEKLIESHPYVREAAVIGVPDTKWGEVIAAVVVLQPLGELTAEELKAYCSCRIAKYKIPKRFRFISELPKTAVGKCDKKALVALFLPQ</sequence>
<evidence type="ECO:0000256" key="1">
    <source>
        <dbReference type="ARBA" id="ARBA00006432"/>
    </source>
</evidence>
<feature type="domain" description="AMP-binding enzyme C-terminal" evidence="4">
    <location>
        <begin position="407"/>
        <end position="482"/>
    </location>
</feature>
<comment type="caution">
    <text evidence="5">The sequence shown here is derived from an EMBL/GenBank/DDBJ whole genome shotgun (WGS) entry which is preliminary data.</text>
</comment>
<keyword evidence="2 5" id="KW-0436">Ligase</keyword>
<dbReference type="InterPro" id="IPR000873">
    <property type="entry name" value="AMP-dep_synth/lig_dom"/>
</dbReference>
<evidence type="ECO:0000313" key="6">
    <source>
        <dbReference type="Proteomes" id="UP000190188"/>
    </source>
</evidence>
<reference evidence="5 6" key="1">
    <citation type="submission" date="2017-01" db="EMBL/GenBank/DDBJ databases">
        <title>Genome analysis of Paenibacillus selenitrireducens ES3-24.</title>
        <authorList>
            <person name="Xu D."/>
            <person name="Yao R."/>
            <person name="Zheng S."/>
        </authorList>
    </citation>
    <scope>NUCLEOTIDE SEQUENCE [LARGE SCALE GENOMIC DNA]</scope>
    <source>
        <strain evidence="5 6">ES3-24</strain>
    </source>
</reference>
<dbReference type="Gene3D" id="3.30.300.30">
    <property type="match status" value="1"/>
</dbReference>
<evidence type="ECO:0000259" key="4">
    <source>
        <dbReference type="Pfam" id="PF13193"/>
    </source>
</evidence>
<gene>
    <name evidence="5" type="ORF">BVG16_04970</name>
</gene>
<dbReference type="GO" id="GO:0016878">
    <property type="term" value="F:acid-thiol ligase activity"/>
    <property type="evidence" value="ECO:0007669"/>
    <property type="project" value="UniProtKB-ARBA"/>
</dbReference>
<dbReference type="FunFam" id="3.30.300.30:FF:000008">
    <property type="entry name" value="2,3-dihydroxybenzoate-AMP ligase"/>
    <property type="match status" value="1"/>
</dbReference>
<dbReference type="CDD" id="cd17631">
    <property type="entry name" value="FACL_FadD13-like"/>
    <property type="match status" value="1"/>
</dbReference>
<protein>
    <submittedName>
        <fullName evidence="5">Long-chain fatty acid--CoA ligase</fullName>
    </submittedName>
</protein>
<dbReference type="InterPro" id="IPR050237">
    <property type="entry name" value="ATP-dep_AMP-bd_enzyme"/>
</dbReference>
<dbReference type="InterPro" id="IPR025110">
    <property type="entry name" value="AMP-bd_C"/>
</dbReference>
<dbReference type="Proteomes" id="UP000190188">
    <property type="component" value="Unassembled WGS sequence"/>
</dbReference>
<name>A0A1T2XLS4_9BACL</name>
<dbReference type="STRING" id="1324314.BVG16_04970"/>
<comment type="similarity">
    <text evidence="1">Belongs to the ATP-dependent AMP-binding enzyme family.</text>
</comment>
<proteinExistence type="inferred from homology"/>
<dbReference type="PANTHER" id="PTHR43767">
    <property type="entry name" value="LONG-CHAIN-FATTY-ACID--COA LIGASE"/>
    <property type="match status" value="1"/>
</dbReference>
<organism evidence="5 6">
    <name type="scientific">Paenibacillus selenitireducens</name>
    <dbReference type="NCBI Taxonomy" id="1324314"/>
    <lineage>
        <taxon>Bacteria</taxon>
        <taxon>Bacillati</taxon>
        <taxon>Bacillota</taxon>
        <taxon>Bacilli</taxon>
        <taxon>Bacillales</taxon>
        <taxon>Paenibacillaceae</taxon>
        <taxon>Paenibacillus</taxon>
    </lineage>
</organism>
<dbReference type="InterPro" id="IPR045851">
    <property type="entry name" value="AMP-bd_C_sf"/>
</dbReference>
<dbReference type="OrthoDB" id="9757771at2"/>
<keyword evidence="6" id="KW-1185">Reference proteome</keyword>
<dbReference type="PROSITE" id="PS00455">
    <property type="entry name" value="AMP_BINDING"/>
    <property type="match status" value="1"/>
</dbReference>
<dbReference type="Pfam" id="PF00501">
    <property type="entry name" value="AMP-binding"/>
    <property type="match status" value="1"/>
</dbReference>
<evidence type="ECO:0000259" key="3">
    <source>
        <dbReference type="Pfam" id="PF00501"/>
    </source>
</evidence>
<feature type="domain" description="AMP-dependent synthetase/ligase" evidence="3">
    <location>
        <begin position="9"/>
        <end position="357"/>
    </location>
</feature>
<evidence type="ECO:0000313" key="5">
    <source>
        <dbReference type="EMBL" id="OPA80613.1"/>
    </source>
</evidence>
<dbReference type="PANTHER" id="PTHR43767:SF1">
    <property type="entry name" value="NONRIBOSOMAL PEPTIDE SYNTHASE PES1 (EUROFUNG)-RELATED"/>
    <property type="match status" value="1"/>
</dbReference>
<dbReference type="Pfam" id="PF13193">
    <property type="entry name" value="AMP-binding_C"/>
    <property type="match status" value="1"/>
</dbReference>
<dbReference type="Gene3D" id="3.40.50.12780">
    <property type="entry name" value="N-terminal domain of ligase-like"/>
    <property type="match status" value="1"/>
</dbReference>
<evidence type="ECO:0000256" key="2">
    <source>
        <dbReference type="ARBA" id="ARBA00022598"/>
    </source>
</evidence>